<keyword evidence="5" id="KW-0804">Transcription</keyword>
<dbReference type="GeneID" id="25313294"/>
<evidence type="ECO:0000256" key="6">
    <source>
        <dbReference type="ARBA" id="ARBA00023242"/>
    </source>
</evidence>
<keyword evidence="2" id="KW-0479">Metal-binding</keyword>
<sequence length="981" mass="107176">MRSSIACSRCRRSKIKCVNAGIDTTCRACESSGRVCVYPQPAIGAGGAKRDIAATVDGDDRNGDWDSPKRQRSRKAVGPSGPAAKDASKTNVDVLDSSILTVKVWETLFELFQSHFATVLPFLHPTTFLNQIRQLSASQPDGQPEQPSQSPGPKPEPSPLILLGVLALTARFHPQLVAYHSPSAPNNPSNPLVASEFYASALRNRLAGPDGMGLAVPDLTRVQALLMLALHEWGMCRGKSAWVYVGMAIRLSQAMGLPFELENETARSPALKVEADHFGLPRRKESREQNSDDVILQETKRRTFWACFIMDRCLSSGKYRPRMIKVRDLAIQLPSDNAFAFGERVRTSRLSDSSVRRPPSFDSPQGVQIPSLRQSIGGYGDEKLRSNGSTDTKAWSPVAQRHDSVDHDIDRWEVGAEECVLSRVIRIIRIWGSIAKWACAGGRRNESYAPWQPESRFAQLRSKLAEFQDNLPRNLQYSQRNTDTHIMYKHSLASYTVMHVVYFLSVIVLHRAYIPFLPLRCSEPVGPLDEPTFPRDKYSLPDGFWRDSAKELFRAARQMMDLVITCQERGVLVETPLVGFAIYNAVFIGIYAAHFSHMDTEGYLSSKPPATADAPAGPGATQPQAQARRALDILRDMRQRLTMAAGWFRTLNRLHSYFVKVKKDFRANARKSETMPPADGVDGQVNGIRPVREGGMGGGLDEFKLLEKLFLEFGNIEDQVPEGAALDDDGSGPAAPFSASDAGSNAVKSESGDGGDSQVDGVGQQHQRRESWVPVNHNNNNNNNSNSSNNSNSNMAVPDGERARPEVDRRPSLPLPTSRSIPGQSPYPLPSLQHHSTASPSLPSLASPGAFTAPTSTSQQPPPSQFMANSANRLQPLNSWVTSHQQAPPPPYSQSLPPISSATAQHGFGGMLPPPGSVAYSTNSPAALGVDGAEYSMWTASLGGDDVVAFLDGGSCEQWPSITNSEVGYPTGWLSAVWSDL</sequence>
<dbReference type="GO" id="GO:0005634">
    <property type="term" value="C:nucleus"/>
    <property type="evidence" value="ECO:0007669"/>
    <property type="project" value="UniProtKB-SubCell"/>
</dbReference>
<evidence type="ECO:0000313" key="10">
    <source>
        <dbReference type="Proteomes" id="UP000053958"/>
    </source>
</evidence>
<keyword evidence="4" id="KW-0238">DNA-binding</keyword>
<dbReference type="InterPro" id="IPR001138">
    <property type="entry name" value="Zn2Cys6_DnaBD"/>
</dbReference>
<dbReference type="PANTHER" id="PTHR47338:SF5">
    <property type="entry name" value="ZN(II)2CYS6 TRANSCRIPTION FACTOR (EUROFUNG)"/>
    <property type="match status" value="1"/>
</dbReference>
<feature type="compositionally biased region" description="Low complexity" evidence="7">
    <location>
        <begin position="138"/>
        <end position="149"/>
    </location>
</feature>
<dbReference type="PROSITE" id="PS00463">
    <property type="entry name" value="ZN2_CY6_FUNGAL_1"/>
    <property type="match status" value="1"/>
</dbReference>
<evidence type="ECO:0000259" key="8">
    <source>
        <dbReference type="PROSITE" id="PS50048"/>
    </source>
</evidence>
<evidence type="ECO:0000256" key="4">
    <source>
        <dbReference type="ARBA" id="ARBA00023125"/>
    </source>
</evidence>
<gene>
    <name evidence="9" type="ORF">T310_10225</name>
</gene>
<name>A0A0F4YE50_RASE3</name>
<dbReference type="InterPro" id="IPR050815">
    <property type="entry name" value="TF_fung"/>
</dbReference>
<evidence type="ECO:0000256" key="1">
    <source>
        <dbReference type="ARBA" id="ARBA00004123"/>
    </source>
</evidence>
<evidence type="ECO:0000256" key="2">
    <source>
        <dbReference type="ARBA" id="ARBA00022723"/>
    </source>
</evidence>
<feature type="region of interest" description="Disordered" evidence="7">
    <location>
        <begin position="136"/>
        <end position="156"/>
    </location>
</feature>
<dbReference type="OrthoDB" id="5370478at2759"/>
<dbReference type="Pfam" id="PF04082">
    <property type="entry name" value="Fungal_trans"/>
    <property type="match status" value="1"/>
</dbReference>
<feature type="region of interest" description="Disordered" evidence="7">
    <location>
        <begin position="721"/>
        <end position="869"/>
    </location>
</feature>
<keyword evidence="6" id="KW-0539">Nucleus</keyword>
<dbReference type="SMART" id="SM00906">
    <property type="entry name" value="Fungal_trans"/>
    <property type="match status" value="1"/>
</dbReference>
<dbReference type="GO" id="GO:0006351">
    <property type="term" value="P:DNA-templated transcription"/>
    <property type="evidence" value="ECO:0007669"/>
    <property type="project" value="InterPro"/>
</dbReference>
<dbReference type="SUPFAM" id="SSF57701">
    <property type="entry name" value="Zn2/Cys6 DNA-binding domain"/>
    <property type="match status" value="1"/>
</dbReference>
<feature type="compositionally biased region" description="Low complexity" evidence="7">
    <location>
        <begin position="608"/>
        <end position="626"/>
    </location>
</feature>
<feature type="region of interest" description="Disordered" evidence="7">
    <location>
        <begin position="55"/>
        <end position="89"/>
    </location>
</feature>
<dbReference type="AlphaFoldDB" id="A0A0F4YE50"/>
<dbReference type="GO" id="GO:0008270">
    <property type="term" value="F:zinc ion binding"/>
    <property type="evidence" value="ECO:0007669"/>
    <property type="project" value="InterPro"/>
</dbReference>
<dbReference type="PROSITE" id="PS50048">
    <property type="entry name" value="ZN2_CY6_FUNGAL_2"/>
    <property type="match status" value="1"/>
</dbReference>
<feature type="region of interest" description="Disordered" evidence="7">
    <location>
        <begin position="881"/>
        <end position="904"/>
    </location>
</feature>
<feature type="domain" description="Zn(2)-C6 fungal-type" evidence="8">
    <location>
        <begin position="6"/>
        <end position="38"/>
    </location>
</feature>
<reference evidence="9 10" key="1">
    <citation type="submission" date="2015-04" db="EMBL/GenBank/DDBJ databases">
        <authorList>
            <person name="Heijne W.H."/>
            <person name="Fedorova N.D."/>
            <person name="Nierman W.C."/>
            <person name="Vollebregt A.W."/>
            <person name="Zhao Z."/>
            <person name="Wu L."/>
            <person name="Kumar M."/>
            <person name="Stam H."/>
            <person name="van den Berg M.A."/>
            <person name="Pel H.J."/>
        </authorList>
    </citation>
    <scope>NUCLEOTIDE SEQUENCE [LARGE SCALE GENOMIC DNA]</scope>
    <source>
        <strain evidence="9 10">CBS 393.64</strain>
    </source>
</reference>
<dbReference type="GO" id="GO:0003677">
    <property type="term" value="F:DNA binding"/>
    <property type="evidence" value="ECO:0007669"/>
    <property type="project" value="UniProtKB-KW"/>
</dbReference>
<evidence type="ECO:0000313" key="9">
    <source>
        <dbReference type="EMBL" id="KKA16191.1"/>
    </source>
</evidence>
<comment type="caution">
    <text evidence="9">The sequence shown here is derived from an EMBL/GenBank/DDBJ whole genome shotgun (WGS) entry which is preliminary data.</text>
</comment>
<dbReference type="PANTHER" id="PTHR47338">
    <property type="entry name" value="ZN(II)2CYS6 TRANSCRIPTION FACTOR (EUROFUNG)-RELATED"/>
    <property type="match status" value="1"/>
</dbReference>
<keyword evidence="3" id="KW-0805">Transcription regulation</keyword>
<organism evidence="9 10">
    <name type="scientific">Rasamsonia emersonii (strain ATCC 16479 / CBS 393.64 / IMI 116815)</name>
    <dbReference type="NCBI Taxonomy" id="1408163"/>
    <lineage>
        <taxon>Eukaryota</taxon>
        <taxon>Fungi</taxon>
        <taxon>Dikarya</taxon>
        <taxon>Ascomycota</taxon>
        <taxon>Pezizomycotina</taxon>
        <taxon>Eurotiomycetes</taxon>
        <taxon>Eurotiomycetidae</taxon>
        <taxon>Eurotiales</taxon>
        <taxon>Trichocomaceae</taxon>
        <taxon>Rasamsonia</taxon>
    </lineage>
</organism>
<dbReference type="EMBL" id="LASV01000817">
    <property type="protein sequence ID" value="KKA16191.1"/>
    <property type="molecule type" value="Genomic_DNA"/>
</dbReference>
<accession>A0A0F4YE50</accession>
<evidence type="ECO:0000256" key="7">
    <source>
        <dbReference type="SAM" id="MobiDB-lite"/>
    </source>
</evidence>
<proteinExistence type="predicted"/>
<evidence type="ECO:0000256" key="5">
    <source>
        <dbReference type="ARBA" id="ARBA00023163"/>
    </source>
</evidence>
<dbReference type="Gene3D" id="4.10.240.10">
    <property type="entry name" value="Zn(2)-C6 fungal-type DNA-binding domain"/>
    <property type="match status" value="1"/>
</dbReference>
<dbReference type="CDD" id="cd12148">
    <property type="entry name" value="fungal_TF_MHR"/>
    <property type="match status" value="1"/>
</dbReference>
<dbReference type="RefSeq" id="XP_013322803.1">
    <property type="nucleotide sequence ID" value="XM_013467349.1"/>
</dbReference>
<keyword evidence="10" id="KW-1185">Reference proteome</keyword>
<feature type="compositionally biased region" description="Basic and acidic residues" evidence="7">
    <location>
        <begin position="55"/>
        <end position="69"/>
    </location>
</feature>
<protein>
    <recommendedName>
        <fullName evidence="8">Zn(2)-C6 fungal-type domain-containing protein</fullName>
    </recommendedName>
</protein>
<dbReference type="CDD" id="cd00067">
    <property type="entry name" value="GAL4"/>
    <property type="match status" value="1"/>
</dbReference>
<evidence type="ECO:0000256" key="3">
    <source>
        <dbReference type="ARBA" id="ARBA00023015"/>
    </source>
</evidence>
<dbReference type="Proteomes" id="UP000053958">
    <property type="component" value="Unassembled WGS sequence"/>
</dbReference>
<dbReference type="SMART" id="SM00066">
    <property type="entry name" value="GAL4"/>
    <property type="match status" value="1"/>
</dbReference>
<dbReference type="STRING" id="1408163.A0A0F4YE50"/>
<dbReference type="GO" id="GO:0000981">
    <property type="term" value="F:DNA-binding transcription factor activity, RNA polymerase II-specific"/>
    <property type="evidence" value="ECO:0007669"/>
    <property type="project" value="InterPro"/>
</dbReference>
<dbReference type="Pfam" id="PF00172">
    <property type="entry name" value="Zn_clus"/>
    <property type="match status" value="1"/>
</dbReference>
<dbReference type="InterPro" id="IPR007219">
    <property type="entry name" value="XnlR_reg_dom"/>
</dbReference>
<dbReference type="InterPro" id="IPR036864">
    <property type="entry name" value="Zn2-C6_fun-type_DNA-bd_sf"/>
</dbReference>
<feature type="compositionally biased region" description="Basic and acidic residues" evidence="7">
    <location>
        <begin position="799"/>
        <end position="811"/>
    </location>
</feature>
<feature type="compositionally biased region" description="Low complexity" evidence="7">
    <location>
        <begin position="756"/>
        <end position="765"/>
    </location>
</feature>
<feature type="compositionally biased region" description="Low complexity" evidence="7">
    <location>
        <begin position="838"/>
        <end position="859"/>
    </location>
</feature>
<comment type="subcellular location">
    <subcellularLocation>
        <location evidence="1">Nucleus</location>
    </subcellularLocation>
</comment>
<feature type="compositionally biased region" description="Low complexity" evidence="7">
    <location>
        <begin position="778"/>
        <end position="794"/>
    </location>
</feature>
<feature type="region of interest" description="Disordered" evidence="7">
    <location>
        <begin position="606"/>
        <end position="626"/>
    </location>
</feature>